<accession>A0AAV9D4J9</accession>
<reference evidence="1" key="2">
    <citation type="submission" date="2023-06" db="EMBL/GenBank/DDBJ databases">
        <authorList>
            <person name="Ma L."/>
            <person name="Liu K.-W."/>
            <person name="Li Z."/>
            <person name="Hsiao Y.-Y."/>
            <person name="Qi Y."/>
            <person name="Fu T."/>
            <person name="Tang G."/>
            <person name="Zhang D."/>
            <person name="Sun W.-H."/>
            <person name="Liu D.-K."/>
            <person name="Li Y."/>
            <person name="Chen G.-Z."/>
            <person name="Liu X.-D."/>
            <person name="Liao X.-Y."/>
            <person name="Jiang Y.-T."/>
            <person name="Yu X."/>
            <person name="Hao Y."/>
            <person name="Huang J."/>
            <person name="Zhao X.-W."/>
            <person name="Ke S."/>
            <person name="Chen Y.-Y."/>
            <person name="Wu W.-L."/>
            <person name="Hsu J.-L."/>
            <person name="Lin Y.-F."/>
            <person name="Huang M.-D."/>
            <person name="Li C.-Y."/>
            <person name="Huang L."/>
            <person name="Wang Z.-W."/>
            <person name="Zhao X."/>
            <person name="Zhong W.-Y."/>
            <person name="Peng D.-H."/>
            <person name="Ahmad S."/>
            <person name="Lan S."/>
            <person name="Zhang J.-S."/>
            <person name="Tsai W.-C."/>
            <person name="Van De Peer Y."/>
            <person name="Liu Z.-J."/>
        </authorList>
    </citation>
    <scope>NUCLEOTIDE SEQUENCE</scope>
    <source>
        <strain evidence="1">CP</strain>
        <tissue evidence="1">Leaves</tissue>
    </source>
</reference>
<sequence length="52" mass="5916">MVRLGEVTARQEKNVRRLCVVTFCHYDAYPLLTWDGSPVVWDADGSVFMLGI</sequence>
<organism evidence="1 2">
    <name type="scientific">Acorus calamus</name>
    <name type="common">Sweet flag</name>
    <dbReference type="NCBI Taxonomy" id="4465"/>
    <lineage>
        <taxon>Eukaryota</taxon>
        <taxon>Viridiplantae</taxon>
        <taxon>Streptophyta</taxon>
        <taxon>Embryophyta</taxon>
        <taxon>Tracheophyta</taxon>
        <taxon>Spermatophyta</taxon>
        <taxon>Magnoliopsida</taxon>
        <taxon>Liliopsida</taxon>
        <taxon>Acoraceae</taxon>
        <taxon>Acorus</taxon>
    </lineage>
</organism>
<keyword evidence="2" id="KW-1185">Reference proteome</keyword>
<gene>
    <name evidence="1" type="ORF">QJS10_CPB15g00743</name>
</gene>
<evidence type="ECO:0000313" key="2">
    <source>
        <dbReference type="Proteomes" id="UP001180020"/>
    </source>
</evidence>
<comment type="caution">
    <text evidence="1">The sequence shown here is derived from an EMBL/GenBank/DDBJ whole genome shotgun (WGS) entry which is preliminary data.</text>
</comment>
<protein>
    <submittedName>
        <fullName evidence="1">Uncharacterized protein</fullName>
    </submittedName>
</protein>
<dbReference type="Proteomes" id="UP001180020">
    <property type="component" value="Unassembled WGS sequence"/>
</dbReference>
<reference evidence="1" key="1">
    <citation type="journal article" date="2023" name="Nat. Commun.">
        <title>Diploid and tetraploid genomes of Acorus and the evolution of monocots.</title>
        <authorList>
            <person name="Ma L."/>
            <person name="Liu K.W."/>
            <person name="Li Z."/>
            <person name="Hsiao Y.Y."/>
            <person name="Qi Y."/>
            <person name="Fu T."/>
            <person name="Tang G.D."/>
            <person name="Zhang D."/>
            <person name="Sun W.H."/>
            <person name="Liu D.K."/>
            <person name="Li Y."/>
            <person name="Chen G.Z."/>
            <person name="Liu X.D."/>
            <person name="Liao X.Y."/>
            <person name="Jiang Y.T."/>
            <person name="Yu X."/>
            <person name="Hao Y."/>
            <person name="Huang J."/>
            <person name="Zhao X.W."/>
            <person name="Ke S."/>
            <person name="Chen Y.Y."/>
            <person name="Wu W.L."/>
            <person name="Hsu J.L."/>
            <person name="Lin Y.F."/>
            <person name="Huang M.D."/>
            <person name="Li C.Y."/>
            <person name="Huang L."/>
            <person name="Wang Z.W."/>
            <person name="Zhao X."/>
            <person name="Zhong W.Y."/>
            <person name="Peng D.H."/>
            <person name="Ahmad S."/>
            <person name="Lan S."/>
            <person name="Zhang J.S."/>
            <person name="Tsai W.C."/>
            <person name="Van de Peer Y."/>
            <person name="Liu Z.J."/>
        </authorList>
    </citation>
    <scope>NUCLEOTIDE SEQUENCE</scope>
    <source>
        <strain evidence="1">CP</strain>
    </source>
</reference>
<dbReference type="AlphaFoldDB" id="A0AAV9D4J9"/>
<evidence type="ECO:0000313" key="1">
    <source>
        <dbReference type="EMBL" id="KAK1296110.1"/>
    </source>
</evidence>
<proteinExistence type="predicted"/>
<name>A0AAV9D4J9_ACOCL</name>
<dbReference type="EMBL" id="JAUJYO010000015">
    <property type="protein sequence ID" value="KAK1296110.1"/>
    <property type="molecule type" value="Genomic_DNA"/>
</dbReference>